<evidence type="ECO:0000313" key="3">
    <source>
        <dbReference type="Proteomes" id="UP000821866"/>
    </source>
</evidence>
<dbReference type="EMBL" id="JABSTU010000003">
    <property type="protein sequence ID" value="KAH8035547.1"/>
    <property type="molecule type" value="Genomic_DNA"/>
</dbReference>
<feature type="region of interest" description="Disordered" evidence="1">
    <location>
        <begin position="301"/>
        <end position="324"/>
    </location>
</feature>
<reference evidence="2" key="2">
    <citation type="submission" date="2021-09" db="EMBL/GenBank/DDBJ databases">
        <authorList>
            <person name="Jia N."/>
            <person name="Wang J."/>
            <person name="Shi W."/>
            <person name="Du L."/>
            <person name="Sun Y."/>
            <person name="Zhan W."/>
            <person name="Jiang J."/>
            <person name="Wang Q."/>
            <person name="Zhang B."/>
            <person name="Ji P."/>
            <person name="Sakyi L.B."/>
            <person name="Cui X."/>
            <person name="Yuan T."/>
            <person name="Jiang B."/>
            <person name="Yang W."/>
            <person name="Lam T.T.-Y."/>
            <person name="Chang Q."/>
            <person name="Ding S."/>
            <person name="Wang X."/>
            <person name="Zhu J."/>
            <person name="Ruan X."/>
            <person name="Zhao L."/>
            <person name="Wei J."/>
            <person name="Que T."/>
            <person name="Du C."/>
            <person name="Cheng J."/>
            <person name="Dai P."/>
            <person name="Han X."/>
            <person name="Huang E."/>
            <person name="Gao Y."/>
            <person name="Liu J."/>
            <person name="Shao H."/>
            <person name="Ye R."/>
            <person name="Li L."/>
            <person name="Wei W."/>
            <person name="Wang X."/>
            <person name="Wang C."/>
            <person name="Huo Q."/>
            <person name="Li W."/>
            <person name="Guo W."/>
            <person name="Chen H."/>
            <person name="Chen S."/>
            <person name="Zhou L."/>
            <person name="Zhou L."/>
            <person name="Ni X."/>
            <person name="Tian J."/>
            <person name="Zhou Y."/>
            <person name="Sheng Y."/>
            <person name="Liu T."/>
            <person name="Pan Y."/>
            <person name="Xia L."/>
            <person name="Li J."/>
            <person name="Zhao F."/>
            <person name="Cao W."/>
        </authorList>
    </citation>
    <scope>NUCLEOTIDE SEQUENCE</scope>
    <source>
        <strain evidence="2">Rmic-2018</strain>
        <tissue evidence="2">Larvae</tissue>
    </source>
</reference>
<accession>A0A9J6EM07</accession>
<name>A0A9J6EM07_RHIMP</name>
<reference evidence="2" key="1">
    <citation type="journal article" date="2020" name="Cell">
        <title>Large-Scale Comparative Analyses of Tick Genomes Elucidate Their Genetic Diversity and Vector Capacities.</title>
        <authorList>
            <consortium name="Tick Genome and Microbiome Consortium (TIGMIC)"/>
            <person name="Jia N."/>
            <person name="Wang J."/>
            <person name="Shi W."/>
            <person name="Du L."/>
            <person name="Sun Y."/>
            <person name="Zhan W."/>
            <person name="Jiang J.F."/>
            <person name="Wang Q."/>
            <person name="Zhang B."/>
            <person name="Ji P."/>
            <person name="Bell-Sakyi L."/>
            <person name="Cui X.M."/>
            <person name="Yuan T.T."/>
            <person name="Jiang B.G."/>
            <person name="Yang W.F."/>
            <person name="Lam T.T."/>
            <person name="Chang Q.C."/>
            <person name="Ding S.J."/>
            <person name="Wang X.J."/>
            <person name="Zhu J.G."/>
            <person name="Ruan X.D."/>
            <person name="Zhao L."/>
            <person name="Wei J.T."/>
            <person name="Ye R.Z."/>
            <person name="Que T.C."/>
            <person name="Du C.H."/>
            <person name="Zhou Y.H."/>
            <person name="Cheng J.X."/>
            <person name="Dai P.F."/>
            <person name="Guo W.B."/>
            <person name="Han X.H."/>
            <person name="Huang E.J."/>
            <person name="Li L.F."/>
            <person name="Wei W."/>
            <person name="Gao Y.C."/>
            <person name="Liu J.Z."/>
            <person name="Shao H.Z."/>
            <person name="Wang X."/>
            <person name="Wang C.C."/>
            <person name="Yang T.C."/>
            <person name="Huo Q.B."/>
            <person name="Li W."/>
            <person name="Chen H.Y."/>
            <person name="Chen S.E."/>
            <person name="Zhou L.G."/>
            <person name="Ni X.B."/>
            <person name="Tian J.H."/>
            <person name="Sheng Y."/>
            <person name="Liu T."/>
            <person name="Pan Y.S."/>
            <person name="Xia L.Y."/>
            <person name="Li J."/>
            <person name="Zhao F."/>
            <person name="Cao W.C."/>
        </authorList>
    </citation>
    <scope>NUCLEOTIDE SEQUENCE</scope>
    <source>
        <strain evidence="2">Rmic-2018</strain>
    </source>
</reference>
<evidence type="ECO:0000313" key="2">
    <source>
        <dbReference type="EMBL" id="KAH8035547.1"/>
    </source>
</evidence>
<proteinExistence type="predicted"/>
<comment type="caution">
    <text evidence="2">The sequence shown here is derived from an EMBL/GenBank/DDBJ whole genome shotgun (WGS) entry which is preliminary data.</text>
</comment>
<feature type="compositionally biased region" description="Basic and acidic residues" evidence="1">
    <location>
        <begin position="29"/>
        <end position="42"/>
    </location>
</feature>
<organism evidence="2 3">
    <name type="scientific">Rhipicephalus microplus</name>
    <name type="common">Cattle tick</name>
    <name type="synonym">Boophilus microplus</name>
    <dbReference type="NCBI Taxonomy" id="6941"/>
    <lineage>
        <taxon>Eukaryota</taxon>
        <taxon>Metazoa</taxon>
        <taxon>Ecdysozoa</taxon>
        <taxon>Arthropoda</taxon>
        <taxon>Chelicerata</taxon>
        <taxon>Arachnida</taxon>
        <taxon>Acari</taxon>
        <taxon>Parasitiformes</taxon>
        <taxon>Ixodida</taxon>
        <taxon>Ixodoidea</taxon>
        <taxon>Ixodidae</taxon>
        <taxon>Rhipicephalinae</taxon>
        <taxon>Rhipicephalus</taxon>
        <taxon>Boophilus</taxon>
    </lineage>
</organism>
<protein>
    <submittedName>
        <fullName evidence="2">Uncharacterized protein</fullName>
    </submittedName>
</protein>
<dbReference type="AlphaFoldDB" id="A0A9J6EM07"/>
<dbReference type="Proteomes" id="UP000821866">
    <property type="component" value="Chromosome 11"/>
</dbReference>
<feature type="region of interest" description="Disordered" evidence="1">
    <location>
        <begin position="29"/>
        <end position="59"/>
    </location>
</feature>
<evidence type="ECO:0000256" key="1">
    <source>
        <dbReference type="SAM" id="MobiDB-lite"/>
    </source>
</evidence>
<sequence length="341" mass="37915">MPSSWEGMPQDLPVEVVALVERLLKEAESKQDLDARETEKGPRMTSSSSGGGNAGASVTAQATSSQVTFMIWDFDGLPRHFITHQTITDVRPFGRGGIVCRSPDQTCVQDLLKCTSFAATPWVCATNDRRTTTTTTTRRNQMHRRQPWHRKQQFFEGQDSLEYVLLLSGVLSFQFALALLSYIAERYHAMPQDEPRTSLTDRSFHQERRSLVKRESLGPLVHGESFARGLEDVRERAAYLYDMLPQGFRNSAFALKLRGITECGRPGKSCVGLDAGLPHPLIESADLAEFAEWKKQARSFAETSGENGAPMRAGPSTAAAPTYQRAPKLDCQGWGNWTNEG</sequence>
<gene>
    <name evidence="2" type="ORF">HPB51_006303</name>
</gene>
<keyword evidence="3" id="KW-1185">Reference proteome</keyword>